<dbReference type="EMBL" id="DXCP01000060">
    <property type="protein sequence ID" value="HIY80452.1"/>
    <property type="molecule type" value="Genomic_DNA"/>
</dbReference>
<dbReference type="Proteomes" id="UP000824133">
    <property type="component" value="Unassembled WGS sequence"/>
</dbReference>
<dbReference type="AlphaFoldDB" id="A0A9D1ZCF8"/>
<reference evidence="2" key="1">
    <citation type="journal article" date="2021" name="PeerJ">
        <title>Extensive microbial diversity within the chicken gut microbiome revealed by metagenomics and culture.</title>
        <authorList>
            <person name="Gilroy R."/>
            <person name="Ravi A."/>
            <person name="Getino M."/>
            <person name="Pursley I."/>
            <person name="Horton D.L."/>
            <person name="Alikhan N.F."/>
            <person name="Baker D."/>
            <person name="Gharbi K."/>
            <person name="Hall N."/>
            <person name="Watson M."/>
            <person name="Adriaenssens E.M."/>
            <person name="Foster-Nyarko E."/>
            <person name="Jarju S."/>
            <person name="Secka A."/>
            <person name="Antonio M."/>
            <person name="Oren A."/>
            <person name="Chaudhuri R.R."/>
            <person name="La Ragione R."/>
            <person name="Hildebrand F."/>
            <person name="Pallen M.J."/>
        </authorList>
    </citation>
    <scope>NUCLEOTIDE SEQUENCE</scope>
    <source>
        <strain evidence="2">ChiHjej10B9-743</strain>
    </source>
</reference>
<feature type="transmembrane region" description="Helical" evidence="1">
    <location>
        <begin position="87"/>
        <end position="117"/>
    </location>
</feature>
<comment type="caution">
    <text evidence="2">The sequence shown here is derived from an EMBL/GenBank/DDBJ whole genome shotgun (WGS) entry which is preliminary data.</text>
</comment>
<feature type="transmembrane region" description="Helical" evidence="1">
    <location>
        <begin position="7"/>
        <end position="24"/>
    </location>
</feature>
<keyword evidence="1" id="KW-1133">Transmembrane helix</keyword>
<dbReference type="Pfam" id="PF04020">
    <property type="entry name" value="Phage_holin_4_2"/>
    <property type="match status" value="1"/>
</dbReference>
<accession>A0A9D1ZCF8</accession>
<evidence type="ECO:0000313" key="2">
    <source>
        <dbReference type="EMBL" id="HIY80452.1"/>
    </source>
</evidence>
<keyword evidence="1" id="KW-0812">Transmembrane</keyword>
<dbReference type="PANTHER" id="PTHR37309">
    <property type="entry name" value="SLR0284 PROTEIN"/>
    <property type="match status" value="1"/>
</dbReference>
<dbReference type="InterPro" id="IPR007165">
    <property type="entry name" value="Phage_holin_4_2"/>
</dbReference>
<dbReference type="PANTHER" id="PTHR37309:SF1">
    <property type="entry name" value="SLR0284 PROTEIN"/>
    <property type="match status" value="1"/>
</dbReference>
<protein>
    <submittedName>
        <fullName evidence="2">Phage holin family protein</fullName>
    </submittedName>
</protein>
<feature type="transmembrane region" description="Helical" evidence="1">
    <location>
        <begin position="30"/>
        <end position="48"/>
    </location>
</feature>
<feature type="transmembrane region" description="Helical" evidence="1">
    <location>
        <begin position="55"/>
        <end position="75"/>
    </location>
</feature>
<organism evidence="2 3">
    <name type="scientific">Candidatus Olsenella excrementavium</name>
    <dbReference type="NCBI Taxonomy" id="2838709"/>
    <lineage>
        <taxon>Bacteria</taxon>
        <taxon>Bacillati</taxon>
        <taxon>Actinomycetota</taxon>
        <taxon>Coriobacteriia</taxon>
        <taxon>Coriobacteriales</taxon>
        <taxon>Atopobiaceae</taxon>
        <taxon>Olsenella</taxon>
    </lineage>
</organism>
<evidence type="ECO:0000313" key="3">
    <source>
        <dbReference type="Proteomes" id="UP000824133"/>
    </source>
</evidence>
<reference evidence="2" key="2">
    <citation type="submission" date="2021-04" db="EMBL/GenBank/DDBJ databases">
        <authorList>
            <person name="Gilroy R."/>
        </authorList>
    </citation>
    <scope>NUCLEOTIDE SEQUENCE</scope>
    <source>
        <strain evidence="2">ChiHjej10B9-743</strain>
    </source>
</reference>
<keyword evidence="1" id="KW-0472">Membrane</keyword>
<gene>
    <name evidence="2" type="ORF">IAA42_08485</name>
</gene>
<proteinExistence type="predicted"/>
<sequence>MGFVGKWLVTAVACAVAIWLVPGIDAVGGTWAGPIMCAFVLALLNATIKPVMQLLALPLTLVTLGIFYVVVNAMLLELASYLSRNIFHAGIAIGSFGSALLGAVIISLVSMLVGGAVSDE</sequence>
<name>A0A9D1ZCF8_9ACTN</name>
<evidence type="ECO:0000256" key="1">
    <source>
        <dbReference type="SAM" id="Phobius"/>
    </source>
</evidence>